<reference evidence="3 4" key="1">
    <citation type="submission" date="2019-08" db="EMBL/GenBank/DDBJ databases">
        <title>Calorimonas adulescens gen. nov., sp. nov., an anaerobic thermophilic bacterium from Sakhalin hot spring.</title>
        <authorList>
            <person name="Khomyakova M.A."/>
            <person name="Merkel A.Y."/>
            <person name="Novikov A."/>
            <person name="Bonch-Osmolovskaya E.A."/>
            <person name="Slobodkin A.I."/>
        </authorList>
    </citation>
    <scope>NUCLEOTIDE SEQUENCE [LARGE SCALE GENOMIC DNA]</scope>
    <source>
        <strain evidence="3 4">A05MB</strain>
    </source>
</reference>
<dbReference type="NCBIfam" id="NF009150">
    <property type="entry name" value="PRK12497.1-3"/>
    <property type="match status" value="1"/>
</dbReference>
<evidence type="ECO:0000256" key="1">
    <source>
        <dbReference type="ARBA" id="ARBA00006738"/>
    </source>
</evidence>
<dbReference type="SUPFAM" id="SSF52980">
    <property type="entry name" value="Restriction endonuclease-like"/>
    <property type="match status" value="1"/>
</dbReference>
<comment type="caution">
    <text evidence="3">The sequence shown here is derived from an EMBL/GenBank/DDBJ whole genome shotgun (WGS) entry which is preliminary data.</text>
</comment>
<dbReference type="HAMAP" id="MF_00048">
    <property type="entry name" value="UPF0102"/>
    <property type="match status" value="1"/>
</dbReference>
<protein>
    <recommendedName>
        <fullName evidence="2">UPF0102 protein FWJ32_00325</fullName>
    </recommendedName>
</protein>
<dbReference type="NCBIfam" id="NF009154">
    <property type="entry name" value="PRK12497.3-3"/>
    <property type="match status" value="1"/>
</dbReference>
<dbReference type="InterPro" id="IPR011856">
    <property type="entry name" value="tRNA_endonuc-like_dom_sf"/>
</dbReference>
<evidence type="ECO:0000256" key="2">
    <source>
        <dbReference type="HAMAP-Rule" id="MF_00048"/>
    </source>
</evidence>
<dbReference type="CDD" id="cd20736">
    <property type="entry name" value="PoNe_Nuclease"/>
    <property type="match status" value="1"/>
</dbReference>
<comment type="similarity">
    <text evidence="1 2">Belongs to the UPF0102 family.</text>
</comment>
<dbReference type="InterPro" id="IPR011335">
    <property type="entry name" value="Restrct_endonuc-II-like"/>
</dbReference>
<dbReference type="EMBL" id="VTPS01000001">
    <property type="protein sequence ID" value="TZE83366.1"/>
    <property type="molecule type" value="Genomic_DNA"/>
</dbReference>
<proteinExistence type="inferred from homology"/>
<gene>
    <name evidence="3" type="ORF">FWJ32_00325</name>
</gene>
<name>A0A5D8QHK1_9THEO</name>
<accession>A0A5D8QHK1</accession>
<sequence>MNKRQIGNMGENFAAEYLIKHGVNIISKNYRVRSGEIDIIGLDKGILVFYEVKTRRGTSYGTPAESVTRFKQTHIKNTAIVFIHQNKPRFNGIRFDVIEIILDGNFNVKEIKQIVNAF</sequence>
<dbReference type="Proteomes" id="UP000322976">
    <property type="component" value="Unassembled WGS sequence"/>
</dbReference>
<dbReference type="PANTHER" id="PTHR34039:SF1">
    <property type="entry name" value="UPF0102 PROTEIN YRAN"/>
    <property type="match status" value="1"/>
</dbReference>
<dbReference type="InterPro" id="IPR003509">
    <property type="entry name" value="UPF0102_YraN-like"/>
</dbReference>
<evidence type="ECO:0000313" key="4">
    <source>
        <dbReference type="Proteomes" id="UP000322976"/>
    </source>
</evidence>
<dbReference type="Pfam" id="PF02021">
    <property type="entry name" value="UPF0102"/>
    <property type="match status" value="1"/>
</dbReference>
<dbReference type="Gene3D" id="3.40.1350.10">
    <property type="match status" value="1"/>
</dbReference>
<evidence type="ECO:0000313" key="3">
    <source>
        <dbReference type="EMBL" id="TZE83366.1"/>
    </source>
</evidence>
<dbReference type="PANTHER" id="PTHR34039">
    <property type="entry name" value="UPF0102 PROTEIN YRAN"/>
    <property type="match status" value="1"/>
</dbReference>
<dbReference type="AlphaFoldDB" id="A0A5D8QHK1"/>
<dbReference type="GO" id="GO:0003676">
    <property type="term" value="F:nucleic acid binding"/>
    <property type="evidence" value="ECO:0007669"/>
    <property type="project" value="InterPro"/>
</dbReference>
<dbReference type="NCBIfam" id="TIGR00252">
    <property type="entry name" value="YraN family protein"/>
    <property type="match status" value="1"/>
</dbReference>
<keyword evidence="4" id="KW-1185">Reference proteome</keyword>
<organism evidence="3 4">
    <name type="scientific">Calorimonas adulescens</name>
    <dbReference type="NCBI Taxonomy" id="2606906"/>
    <lineage>
        <taxon>Bacteria</taxon>
        <taxon>Bacillati</taxon>
        <taxon>Bacillota</taxon>
        <taxon>Clostridia</taxon>
        <taxon>Thermoanaerobacterales</taxon>
        <taxon>Thermoanaerobacteraceae</taxon>
        <taxon>Calorimonas</taxon>
    </lineage>
</organism>
<dbReference type="RefSeq" id="WP_149543984.1">
    <property type="nucleotide sequence ID" value="NZ_VTPS01000001.1"/>
</dbReference>